<sequence length="146" mass="16466">MDFGDFANIDIEKLLSGNSSQFMKMEELQKDLSTLVGRAQDEDGLVAVEYAAEGLRELDLHPKAMRLSSGELAERIKLVVHQAAEDLREQVEAAMGRAFGEENNPMKLLGDPEAVLGRVREAEVTYNRTFEDVMGELDRIRRRLEL</sequence>
<proteinExistence type="predicted"/>
<comment type="caution">
    <text evidence="1">The sequence shown here is derived from an EMBL/GenBank/DDBJ whole genome shotgun (WGS) entry which is preliminary data.</text>
</comment>
<accession>A0A9W6I8K0</accession>
<evidence type="ECO:0000313" key="2">
    <source>
        <dbReference type="Proteomes" id="UP001143474"/>
    </source>
</evidence>
<dbReference type="EMBL" id="BSEV01000024">
    <property type="protein sequence ID" value="GLK13593.1"/>
    <property type="molecule type" value="Genomic_DNA"/>
</dbReference>
<dbReference type="InterPro" id="IPR036894">
    <property type="entry name" value="YbaB-like_sf"/>
</dbReference>
<dbReference type="InterPro" id="IPR004401">
    <property type="entry name" value="YbaB/EbfC"/>
</dbReference>
<dbReference type="AlphaFoldDB" id="A0A9W6I8K0"/>
<reference evidence="1" key="1">
    <citation type="journal article" date="2014" name="Int. J. Syst. Evol. Microbiol.">
        <title>Complete genome sequence of Corynebacterium casei LMG S-19264T (=DSM 44701T), isolated from a smear-ripened cheese.</title>
        <authorList>
            <consortium name="US DOE Joint Genome Institute (JGI-PGF)"/>
            <person name="Walter F."/>
            <person name="Albersmeier A."/>
            <person name="Kalinowski J."/>
            <person name="Ruckert C."/>
        </authorList>
    </citation>
    <scope>NUCLEOTIDE SEQUENCE</scope>
    <source>
        <strain evidence="1">VKM Ac-2007</strain>
    </source>
</reference>
<name>A0A9W6I8K0_9ACTN</name>
<gene>
    <name evidence="1" type="ORF">GCM10017600_70040</name>
</gene>
<dbReference type="GO" id="GO:0003677">
    <property type="term" value="F:DNA binding"/>
    <property type="evidence" value="ECO:0007669"/>
    <property type="project" value="InterPro"/>
</dbReference>
<protein>
    <recommendedName>
        <fullName evidence="3">YbaB/EbfC family DNA-binding protein</fullName>
    </recommendedName>
</protein>
<dbReference type="SUPFAM" id="SSF82607">
    <property type="entry name" value="YbaB-like"/>
    <property type="match status" value="1"/>
</dbReference>
<dbReference type="Gene3D" id="3.30.1310.10">
    <property type="entry name" value="Nucleoid-associated protein YbaB-like domain"/>
    <property type="match status" value="1"/>
</dbReference>
<evidence type="ECO:0008006" key="3">
    <source>
        <dbReference type="Google" id="ProtNLM"/>
    </source>
</evidence>
<dbReference type="Pfam" id="PF02575">
    <property type="entry name" value="YbaB_DNA_bd"/>
    <property type="match status" value="1"/>
</dbReference>
<organism evidence="1 2">
    <name type="scientific">Streptosporangium carneum</name>
    <dbReference type="NCBI Taxonomy" id="47481"/>
    <lineage>
        <taxon>Bacteria</taxon>
        <taxon>Bacillati</taxon>
        <taxon>Actinomycetota</taxon>
        <taxon>Actinomycetes</taxon>
        <taxon>Streptosporangiales</taxon>
        <taxon>Streptosporangiaceae</taxon>
        <taxon>Streptosporangium</taxon>
    </lineage>
</organism>
<dbReference type="Proteomes" id="UP001143474">
    <property type="component" value="Unassembled WGS sequence"/>
</dbReference>
<keyword evidence="2" id="KW-1185">Reference proteome</keyword>
<evidence type="ECO:0000313" key="1">
    <source>
        <dbReference type="EMBL" id="GLK13593.1"/>
    </source>
</evidence>
<reference evidence="1" key="2">
    <citation type="submission" date="2023-01" db="EMBL/GenBank/DDBJ databases">
        <authorList>
            <person name="Sun Q."/>
            <person name="Evtushenko L."/>
        </authorList>
    </citation>
    <scope>NUCLEOTIDE SEQUENCE</scope>
    <source>
        <strain evidence="1">VKM Ac-2007</strain>
    </source>
</reference>